<dbReference type="PANTHER" id="PTHR46652:SF3">
    <property type="entry name" value="LEUCINE-RICH REPEAT-CONTAINING PROTEIN 9"/>
    <property type="match status" value="1"/>
</dbReference>
<dbReference type="InterPro" id="IPR025875">
    <property type="entry name" value="Leu-rich_rpt_4"/>
</dbReference>
<accession>A0A0H5SIQ4</accession>
<dbReference type="Pfam" id="PF01547">
    <property type="entry name" value="SBP_bac_1"/>
    <property type="match status" value="1"/>
</dbReference>
<dbReference type="Pfam" id="PF12799">
    <property type="entry name" value="LRR_4"/>
    <property type="match status" value="5"/>
</dbReference>
<dbReference type="EMBL" id="CVTD020000016">
    <property type="protein sequence ID" value="CRZ34671.1"/>
    <property type="molecule type" value="Genomic_DNA"/>
</dbReference>
<keyword evidence="5" id="KW-1185">Reference proteome</keyword>
<keyword evidence="3" id="KW-0472">Membrane</keyword>
<dbReference type="InterPro" id="IPR050836">
    <property type="entry name" value="SDS22/Internalin_LRR"/>
</dbReference>
<sequence length="768" mass="87928">MKFKLFHKKTVFIVCVCLLIIAVIVLAFITLNRTVNIETKKSYTKPVSVGEVRKINFYTVDSGQRELIKKYAEEYWDFEYFIDFHDIGLDYSTKDITEIIMDKLINEPDSIDLYCVPAYATQFVKGELSEYACTFKELGIDVKKALKKADIPQYIIDNGSNPEGELITLPYNATVSLFVYRRSVAKEIFGTDDPDEINKIIGGGTNSWDRFIEAAKTLKENGYYIVSGYMDLAVAVDNSFSLTDNGEINPAWIEYMDVAKYLYDKGYIKDTRIWTQNWYDALDDKGDKVFGYITFTDNFINMTLENTAEDWAACMAPYNIIYNFNLGIMVNKNSPNKDILGPFIEWLTLDSSKAGYQYRAASEGYQRNRYTSNDKISVILGRVLKKANGSRKFFEGQNLNPLIYEILKNPYNKSYSYYSNYDEDFLSWQDDVVGPYVVEGKPKDEVIKNFMSRLAMQKPEEDKVIVWKSKNFENVIRKILLKPTSDIYLSDLYKITSLNLDYRDIESLEDIVHFKNLKWLSCQSNQISDISYLKELPDLQALYLNNNKIKEIDSLKELKKLKELSLWSNDISDISPLSGLTEIKTLYLGSNKIKDISSLEKMINLEYLDLSYNDISDISGLKGLKKLTYLMLNDNKISDISPLTGLKALKNLNLDNNSISDLSGIEDLINLESLHMSNNNISDVTKLAGLTNLMYLYLNDNKIQDIGVLSNLKNLRSLEVRNNKIKDISNLRGLPHLGSLDMSGNIRNVGDNSIEVIDEEIIIEDTAE</sequence>
<dbReference type="SMART" id="SM00365">
    <property type="entry name" value="LRR_SD22"/>
    <property type="match status" value="10"/>
</dbReference>
<name>A0A0H5SIQ4_HERHM</name>
<dbReference type="InterPro" id="IPR001611">
    <property type="entry name" value="Leu-rich_rpt"/>
</dbReference>
<gene>
    <name evidence="4" type="ORF">HHT355_1470</name>
</gene>
<dbReference type="SUPFAM" id="SSF53850">
    <property type="entry name" value="Periplasmic binding protein-like II"/>
    <property type="match status" value="1"/>
</dbReference>
<organism evidence="4 5">
    <name type="scientific">Herbinix hemicellulosilytica</name>
    <dbReference type="NCBI Taxonomy" id="1564487"/>
    <lineage>
        <taxon>Bacteria</taxon>
        <taxon>Bacillati</taxon>
        <taxon>Bacillota</taxon>
        <taxon>Clostridia</taxon>
        <taxon>Lachnospirales</taxon>
        <taxon>Lachnospiraceae</taxon>
        <taxon>Herbinix</taxon>
    </lineage>
</organism>
<dbReference type="AlphaFoldDB" id="A0A0H5SIQ4"/>
<keyword evidence="3" id="KW-1133">Transmembrane helix</keyword>
<feature type="transmembrane region" description="Helical" evidence="3">
    <location>
        <begin position="12"/>
        <end position="31"/>
    </location>
</feature>
<proteinExistence type="predicted"/>
<dbReference type="PROSITE" id="PS51450">
    <property type="entry name" value="LRR"/>
    <property type="match status" value="10"/>
</dbReference>
<keyword evidence="1" id="KW-0433">Leucine-rich repeat</keyword>
<dbReference type="PANTHER" id="PTHR46652">
    <property type="entry name" value="LEUCINE-RICH REPEAT AND IQ DOMAIN-CONTAINING PROTEIN 1-RELATED"/>
    <property type="match status" value="1"/>
</dbReference>
<dbReference type="InterPro" id="IPR003591">
    <property type="entry name" value="Leu-rich_rpt_typical-subtyp"/>
</dbReference>
<protein>
    <submittedName>
        <fullName evidence="4">Uncharacterized protein</fullName>
    </submittedName>
</protein>
<evidence type="ECO:0000256" key="1">
    <source>
        <dbReference type="ARBA" id="ARBA00022614"/>
    </source>
</evidence>
<reference evidence="4 5" key="1">
    <citation type="submission" date="2015-06" db="EMBL/GenBank/DDBJ databases">
        <authorList>
            <person name="Wibberg Daniel"/>
        </authorList>
    </citation>
    <scope>NUCLEOTIDE SEQUENCE [LARGE SCALE GENOMIC DNA]</scope>
    <source>
        <strain evidence="4 5">T3/55T</strain>
    </source>
</reference>
<keyword evidence="2" id="KW-0677">Repeat</keyword>
<evidence type="ECO:0000256" key="2">
    <source>
        <dbReference type="ARBA" id="ARBA00022737"/>
    </source>
</evidence>
<evidence type="ECO:0000313" key="4">
    <source>
        <dbReference type="EMBL" id="CRZ34671.1"/>
    </source>
</evidence>
<keyword evidence="3" id="KW-0812">Transmembrane</keyword>
<dbReference type="RefSeq" id="WP_158245922.1">
    <property type="nucleotide sequence ID" value="NZ_CVTD020000016.1"/>
</dbReference>
<dbReference type="SMART" id="SM00369">
    <property type="entry name" value="LRR_TYP"/>
    <property type="match status" value="8"/>
</dbReference>
<dbReference type="InterPro" id="IPR032675">
    <property type="entry name" value="LRR_dom_sf"/>
</dbReference>
<evidence type="ECO:0000256" key="3">
    <source>
        <dbReference type="SAM" id="Phobius"/>
    </source>
</evidence>
<dbReference type="Gene3D" id="3.40.190.10">
    <property type="entry name" value="Periplasmic binding protein-like II"/>
    <property type="match status" value="1"/>
</dbReference>
<dbReference type="SUPFAM" id="SSF52058">
    <property type="entry name" value="L domain-like"/>
    <property type="match status" value="1"/>
</dbReference>
<dbReference type="Proteomes" id="UP000236497">
    <property type="component" value="Unassembled WGS sequence"/>
</dbReference>
<dbReference type="InterPro" id="IPR006059">
    <property type="entry name" value="SBP"/>
</dbReference>
<evidence type="ECO:0000313" key="5">
    <source>
        <dbReference type="Proteomes" id="UP000236497"/>
    </source>
</evidence>
<dbReference type="Gene3D" id="3.80.10.10">
    <property type="entry name" value="Ribonuclease Inhibitor"/>
    <property type="match status" value="1"/>
</dbReference>